<dbReference type="Pfam" id="PF23598">
    <property type="entry name" value="LRR_14"/>
    <property type="match status" value="1"/>
</dbReference>
<feature type="domain" description="Disease resistance R13L4/SHOC-2-like LRR" evidence="10">
    <location>
        <begin position="829"/>
        <end position="1148"/>
    </location>
</feature>
<accession>A0A2S3I2P5</accession>
<dbReference type="InterPro" id="IPR041118">
    <property type="entry name" value="Rx_N"/>
</dbReference>
<evidence type="ECO:0008006" key="12">
    <source>
        <dbReference type="Google" id="ProtNLM"/>
    </source>
</evidence>
<gene>
    <name evidence="11" type="ORF">PAHAL_6G245100</name>
</gene>
<dbReference type="InterPro" id="IPR032675">
    <property type="entry name" value="LRR_dom_sf"/>
</dbReference>
<evidence type="ECO:0000256" key="1">
    <source>
        <dbReference type="ARBA" id="ARBA00008894"/>
    </source>
</evidence>
<dbReference type="Pfam" id="PF23559">
    <property type="entry name" value="WHD_DRP"/>
    <property type="match status" value="1"/>
</dbReference>
<dbReference type="Gene3D" id="1.10.8.430">
    <property type="entry name" value="Helical domain of apoptotic protease-activating factors"/>
    <property type="match status" value="1"/>
</dbReference>
<evidence type="ECO:0000259" key="7">
    <source>
        <dbReference type="Pfam" id="PF00931"/>
    </source>
</evidence>
<feature type="domain" description="NB-ARC" evidence="7">
    <location>
        <begin position="417"/>
        <end position="596"/>
    </location>
</feature>
<feature type="domain" description="NB-ARC" evidence="7">
    <location>
        <begin position="174"/>
        <end position="358"/>
    </location>
</feature>
<dbReference type="GO" id="GO:0002758">
    <property type="term" value="P:innate immune response-activating signaling pathway"/>
    <property type="evidence" value="ECO:0007669"/>
    <property type="project" value="UniProtKB-ARBA"/>
</dbReference>
<keyword evidence="2" id="KW-0433">Leucine-rich repeat</keyword>
<dbReference type="Gene3D" id="1.20.5.4130">
    <property type="match status" value="1"/>
</dbReference>
<evidence type="ECO:0000256" key="2">
    <source>
        <dbReference type="ARBA" id="ARBA00022614"/>
    </source>
</evidence>
<dbReference type="SUPFAM" id="SSF52047">
    <property type="entry name" value="RNI-like"/>
    <property type="match status" value="1"/>
</dbReference>
<keyword evidence="5" id="KW-0611">Plant defense</keyword>
<dbReference type="InterPro" id="IPR044974">
    <property type="entry name" value="Disease_R_plants"/>
</dbReference>
<dbReference type="GO" id="GO:0009626">
    <property type="term" value="P:plant-type hypersensitive response"/>
    <property type="evidence" value="ECO:0007669"/>
    <property type="project" value="UniProtKB-ARBA"/>
</dbReference>
<dbReference type="PANTHER" id="PTHR23155:SF1114">
    <property type="entry name" value="OS02G0475500 PROTEIN"/>
    <property type="match status" value="1"/>
</dbReference>
<dbReference type="SUPFAM" id="SSF52540">
    <property type="entry name" value="P-loop containing nucleoside triphosphate hydrolases"/>
    <property type="match status" value="2"/>
</dbReference>
<dbReference type="Gramene" id="PAN35457">
    <property type="protein sequence ID" value="PAN35457"/>
    <property type="gene ID" value="PAHAL_6G245100"/>
</dbReference>
<organism evidence="11">
    <name type="scientific">Panicum hallii</name>
    <dbReference type="NCBI Taxonomy" id="206008"/>
    <lineage>
        <taxon>Eukaryota</taxon>
        <taxon>Viridiplantae</taxon>
        <taxon>Streptophyta</taxon>
        <taxon>Embryophyta</taxon>
        <taxon>Tracheophyta</taxon>
        <taxon>Spermatophyta</taxon>
        <taxon>Magnoliopsida</taxon>
        <taxon>Liliopsida</taxon>
        <taxon>Poales</taxon>
        <taxon>Poaceae</taxon>
        <taxon>PACMAD clade</taxon>
        <taxon>Panicoideae</taxon>
        <taxon>Panicodae</taxon>
        <taxon>Paniceae</taxon>
        <taxon>Panicinae</taxon>
        <taxon>Panicum</taxon>
        <taxon>Panicum sect. Panicum</taxon>
    </lineage>
</organism>
<evidence type="ECO:0000259" key="8">
    <source>
        <dbReference type="Pfam" id="PF18052"/>
    </source>
</evidence>
<dbReference type="Pfam" id="PF00931">
    <property type="entry name" value="NB-ARC"/>
    <property type="match status" value="2"/>
</dbReference>
<dbReference type="PRINTS" id="PR00364">
    <property type="entry name" value="DISEASERSIST"/>
</dbReference>
<dbReference type="InterPro" id="IPR038005">
    <property type="entry name" value="RX-like_CC"/>
</dbReference>
<dbReference type="Gene3D" id="3.40.50.300">
    <property type="entry name" value="P-loop containing nucleotide triphosphate hydrolases"/>
    <property type="match status" value="2"/>
</dbReference>
<keyword evidence="6" id="KW-0175">Coiled coil</keyword>
<dbReference type="PANTHER" id="PTHR23155">
    <property type="entry name" value="DISEASE RESISTANCE PROTEIN RP"/>
    <property type="match status" value="1"/>
</dbReference>
<evidence type="ECO:0000256" key="5">
    <source>
        <dbReference type="ARBA" id="ARBA00022821"/>
    </source>
</evidence>
<comment type="similarity">
    <text evidence="1">Belongs to the disease resistance NB-LRR family.</text>
</comment>
<dbReference type="InterPro" id="IPR027417">
    <property type="entry name" value="P-loop_NTPase"/>
</dbReference>
<feature type="domain" description="Disease resistance N-terminal" evidence="8">
    <location>
        <begin position="16"/>
        <end position="94"/>
    </location>
</feature>
<dbReference type="Pfam" id="PF18052">
    <property type="entry name" value="Rx_N"/>
    <property type="match status" value="1"/>
</dbReference>
<dbReference type="Gene3D" id="1.10.10.10">
    <property type="entry name" value="Winged helix-like DNA-binding domain superfamily/Winged helix DNA-binding domain"/>
    <property type="match status" value="1"/>
</dbReference>
<evidence type="ECO:0000259" key="9">
    <source>
        <dbReference type="Pfam" id="PF23559"/>
    </source>
</evidence>
<evidence type="ECO:0000259" key="10">
    <source>
        <dbReference type="Pfam" id="PF23598"/>
    </source>
</evidence>
<dbReference type="AlphaFoldDB" id="A0A2S3I2P5"/>
<sequence length="1175" mass="134773">MEATAVSVGKAVLDGALGYAKSIVAEEIALQLGIERDVIFIGDELEMMRSFLLTADEEHDKHKVLLTWVNQVRELAYNVEDSLMDFALQSEKKPFCWCIPRNLWQRRSIAKEVKELRTRVEDVSNRNLRYRLIKGSSSTNAAVEVQGSVSSASLFQINEARWAAQEQETLKMSLHQLITSDDTDLRVFAVWGTGGDLGKTSTIREAYDHQDIYEKFGCRAWVKLTTPFLQNKFFHDLLRQFYVYSREVTGKSNQGNASGYNVLKELEKMERSHIVDQVSAHVNEKRYLVVIEGLSTIVEWDCIKTYFPDKKNGSRIIVSTQHVEIGSLCTEQPYQVTELKELSPNHSIYLFHNRVEPRSRNAMSIDGINSTMQSSSSEIQADAQQIGEGGDSIESKLDRSKTMVVIDEDFVGRTNDKTQLINLILQTEDGHTCKVISVWGMGGVGKTSLVQSVYRSQELGSLKHAWVTAVRPFNYESIIRNLVWQLQKDIQEDPAEASQKKREIQPGKTMEQELAKKTMEQELAHLLQTQKCLIVIDDLSSIEEWNLIKEHLAKATRIIVTSREKYVAKYCSREDMNIYGLQSLEYAAAFDLFKRKECWTSNYMYTAVKTEDVFKDSSEKIELSPDMMEQARLILKKCNGLPLAISTIGAFLATRHKSSIEWRKTNDRISTELEINPELRTIKTVLVRSYDGLPYHLKSCFLYLSIFPEDYNIRRKRVIRRWDAEGYLREMHGMTAAEVGDEYFDGLLDRSMILQGGKVIISGSKVDSCQLHDIMRHICISKAREENLIFTLDEGCILGKMTGAIRHLVISSSWKRDKDMFQRWLDLSHVRSLTVFGEWKSFFLYSKMKFLRVLDFEDTLGLQNHHLDKIMELIHLKYLSLRRCKSISKLPNSLGNLSHLETLDVRGTLILKFPTTITKLWKLQHLLAVHADPSGKLKGLRTLCDVYVNDTNLSATLMELKQLTQLCKLRLVCCTRNEKAGEKLWSAIDGHRHLQSFSLKFYGCNLESQLGGTLSPPKSIDSLKLCARLVQVSQWIHKLQNLSKLQLRGTDLNQDGIHALGKLPNLAVLHMWWNSVQQKQLQFIQFFFPSLILLDLRDLHELEYVKFEDGTMPKLELLQVSGKWSKLQEFSGLQYLMKLKEIHVNGEFRLTMDNAENLLVDCPNHVSLKLMETKS</sequence>
<dbReference type="EMBL" id="CM008051">
    <property type="protein sequence ID" value="PAN35457.2"/>
    <property type="molecule type" value="Genomic_DNA"/>
</dbReference>
<dbReference type="CDD" id="cd14798">
    <property type="entry name" value="RX-CC_like"/>
    <property type="match status" value="1"/>
</dbReference>
<evidence type="ECO:0000256" key="6">
    <source>
        <dbReference type="ARBA" id="ARBA00023054"/>
    </source>
</evidence>
<dbReference type="InterPro" id="IPR055414">
    <property type="entry name" value="LRR_R13L4/SHOC2-like"/>
</dbReference>
<proteinExistence type="inferred from homology"/>
<evidence type="ECO:0000313" key="11">
    <source>
        <dbReference type="EMBL" id="PAN35457.2"/>
    </source>
</evidence>
<dbReference type="InterPro" id="IPR058922">
    <property type="entry name" value="WHD_DRP"/>
</dbReference>
<dbReference type="InterPro" id="IPR042197">
    <property type="entry name" value="Apaf_helical"/>
</dbReference>
<protein>
    <recommendedName>
        <fullName evidence="12">NB-ARC domain-containing protein</fullName>
    </recommendedName>
</protein>
<dbReference type="Proteomes" id="UP000243499">
    <property type="component" value="Chromosome 6"/>
</dbReference>
<dbReference type="GO" id="GO:0042742">
    <property type="term" value="P:defense response to bacterium"/>
    <property type="evidence" value="ECO:0007669"/>
    <property type="project" value="UniProtKB-ARBA"/>
</dbReference>
<evidence type="ECO:0000256" key="3">
    <source>
        <dbReference type="ARBA" id="ARBA00022737"/>
    </source>
</evidence>
<dbReference type="FunFam" id="1.10.10.10:FF:000322">
    <property type="entry name" value="Probable disease resistance protein At1g63360"/>
    <property type="match status" value="1"/>
</dbReference>
<reference evidence="11" key="1">
    <citation type="submission" date="2018-04" db="EMBL/GenBank/DDBJ databases">
        <title>WGS assembly of Panicum hallii.</title>
        <authorList>
            <person name="Lovell J."/>
            <person name="Jenkins J."/>
            <person name="Lowry D."/>
            <person name="Mamidi S."/>
            <person name="Sreedasyam A."/>
            <person name="Weng X."/>
            <person name="Barry K."/>
            <person name="Bonette J."/>
            <person name="Campitelli B."/>
            <person name="Daum C."/>
            <person name="Gordon S."/>
            <person name="Gould B."/>
            <person name="Lipzen A."/>
            <person name="Macqueen A."/>
            <person name="Palacio-Mejia J."/>
            <person name="Plott C."/>
            <person name="Shakirov E."/>
            <person name="Shu S."/>
            <person name="Yoshinaga Y."/>
            <person name="Zane M."/>
            <person name="Rokhsar D."/>
            <person name="Grimwood J."/>
            <person name="Schmutz J."/>
            <person name="Juenger T."/>
        </authorList>
    </citation>
    <scope>NUCLEOTIDE SEQUENCE [LARGE SCALE GENOMIC DNA]</scope>
    <source>
        <strain evidence="11">FIL2</strain>
    </source>
</reference>
<dbReference type="Gene3D" id="3.80.10.10">
    <property type="entry name" value="Ribonuclease Inhibitor"/>
    <property type="match status" value="1"/>
</dbReference>
<name>A0A2S3I2P5_9POAL</name>
<dbReference type="InterPro" id="IPR036388">
    <property type="entry name" value="WH-like_DNA-bd_sf"/>
</dbReference>
<feature type="domain" description="Disease resistance protein winged helix" evidence="9">
    <location>
        <begin position="706"/>
        <end position="777"/>
    </location>
</feature>
<keyword evidence="3" id="KW-0677">Repeat</keyword>
<keyword evidence="4" id="KW-0547">Nucleotide-binding</keyword>
<dbReference type="GO" id="GO:0043531">
    <property type="term" value="F:ADP binding"/>
    <property type="evidence" value="ECO:0007669"/>
    <property type="project" value="InterPro"/>
</dbReference>
<evidence type="ECO:0000256" key="4">
    <source>
        <dbReference type="ARBA" id="ARBA00022741"/>
    </source>
</evidence>
<dbReference type="InterPro" id="IPR002182">
    <property type="entry name" value="NB-ARC"/>
</dbReference>